<sequence>MGYPTDEKDQMWSDLYNCTSVECRPEQSSTDTFIPVGTSGISNDDAKRMVWDTVPVPGSDSQSLVMLDMWHQLHCLNAVRKAIYPERWPDIWTYKEDGTIDYETVEMKHIDHCIDHIRQSLQCFGDISPTGFFFDPVKGNNPRTEGTHTCKDFSQIKQWALNRQVFNFSMQDVTLAGKLDAHGNVVSHSHDLSHKHDANYNGSDV</sequence>
<proteinExistence type="inferred from homology"/>
<organism evidence="3 4">
    <name type="scientific">Pseudocercospora fuligena</name>
    <dbReference type="NCBI Taxonomy" id="685502"/>
    <lineage>
        <taxon>Eukaryota</taxon>
        <taxon>Fungi</taxon>
        <taxon>Dikarya</taxon>
        <taxon>Ascomycota</taxon>
        <taxon>Pezizomycotina</taxon>
        <taxon>Dothideomycetes</taxon>
        <taxon>Dothideomycetidae</taxon>
        <taxon>Mycosphaerellales</taxon>
        <taxon>Mycosphaerellaceae</taxon>
        <taxon>Pseudocercospora</taxon>
    </lineage>
</organism>
<comment type="caution">
    <text evidence="3">The sequence shown here is derived from an EMBL/GenBank/DDBJ whole genome shotgun (WGS) entry which is preliminary data.</text>
</comment>
<dbReference type="PANTHER" id="PTHR33365">
    <property type="entry name" value="YALI0B05434P"/>
    <property type="match status" value="1"/>
</dbReference>
<dbReference type="InterPro" id="IPR021765">
    <property type="entry name" value="UstYa-like"/>
</dbReference>
<evidence type="ECO:0000256" key="1">
    <source>
        <dbReference type="ARBA" id="ARBA00004685"/>
    </source>
</evidence>
<dbReference type="AlphaFoldDB" id="A0A8H6VHC0"/>
<comment type="similarity">
    <text evidence="2">Belongs to the ustYa family.</text>
</comment>
<accession>A0A8H6VHC0</accession>
<comment type="pathway">
    <text evidence="1">Mycotoxin biosynthesis.</text>
</comment>
<evidence type="ECO:0000256" key="2">
    <source>
        <dbReference type="ARBA" id="ARBA00035112"/>
    </source>
</evidence>
<name>A0A8H6VHC0_9PEZI</name>
<dbReference type="Proteomes" id="UP000660729">
    <property type="component" value="Unassembled WGS sequence"/>
</dbReference>
<dbReference type="OrthoDB" id="3637778at2759"/>
<dbReference type="EMBL" id="JABCIY010000245">
    <property type="protein sequence ID" value="KAF7186845.1"/>
    <property type="molecule type" value="Genomic_DNA"/>
</dbReference>
<reference evidence="3" key="1">
    <citation type="submission" date="2020-04" db="EMBL/GenBank/DDBJ databases">
        <title>Draft genome resource of the tomato pathogen Pseudocercospora fuligena.</title>
        <authorList>
            <person name="Zaccaron A."/>
        </authorList>
    </citation>
    <scope>NUCLEOTIDE SEQUENCE</scope>
    <source>
        <strain evidence="3">PF001</strain>
    </source>
</reference>
<protein>
    <submittedName>
        <fullName evidence="3">Oxidase ustYa</fullName>
    </submittedName>
</protein>
<dbReference type="Pfam" id="PF11807">
    <property type="entry name" value="UstYa"/>
    <property type="match status" value="1"/>
</dbReference>
<keyword evidence="4" id="KW-1185">Reference proteome</keyword>
<dbReference type="PANTHER" id="PTHR33365:SF4">
    <property type="entry name" value="CYCLOCHLOROTINE BIOSYNTHESIS PROTEIN O"/>
    <property type="match status" value="1"/>
</dbReference>
<dbReference type="GO" id="GO:0043386">
    <property type="term" value="P:mycotoxin biosynthetic process"/>
    <property type="evidence" value="ECO:0007669"/>
    <property type="project" value="InterPro"/>
</dbReference>
<gene>
    <name evidence="3" type="ORF">HII31_11805</name>
</gene>
<evidence type="ECO:0000313" key="4">
    <source>
        <dbReference type="Proteomes" id="UP000660729"/>
    </source>
</evidence>
<evidence type="ECO:0000313" key="3">
    <source>
        <dbReference type="EMBL" id="KAF7186845.1"/>
    </source>
</evidence>